<accession>A0A4U3MQV5</accession>
<dbReference type="SUPFAM" id="SSF53474">
    <property type="entry name" value="alpha/beta-Hydrolases"/>
    <property type="match status" value="1"/>
</dbReference>
<dbReference type="AlphaFoldDB" id="A0A4U3MQV5"/>
<dbReference type="GO" id="GO:0016787">
    <property type="term" value="F:hydrolase activity"/>
    <property type="evidence" value="ECO:0007669"/>
    <property type="project" value="UniProtKB-KW"/>
</dbReference>
<protein>
    <submittedName>
        <fullName evidence="2">Alpha/beta hydrolase</fullName>
    </submittedName>
</protein>
<feature type="domain" description="AB hydrolase-1" evidence="1">
    <location>
        <begin position="5"/>
        <end position="214"/>
    </location>
</feature>
<evidence type="ECO:0000259" key="1">
    <source>
        <dbReference type="Pfam" id="PF12697"/>
    </source>
</evidence>
<comment type="caution">
    <text evidence="2">The sequence shown here is derived from an EMBL/GenBank/DDBJ whole genome shotgun (WGS) entry which is preliminary data.</text>
</comment>
<dbReference type="PANTHER" id="PTHR37017">
    <property type="entry name" value="AB HYDROLASE-1 DOMAIN-CONTAINING PROTEIN-RELATED"/>
    <property type="match status" value="1"/>
</dbReference>
<sequence>MNPTVVLVHGAFTGSGSWKRVIRRLRAEGLSVVAVANPLRDLEGDAAYVRDVVDGIGGPVVLVGHSYGGMVISEAVHPAVKALVYVSAFAPETGESALTLAQKFEGGTLADTLIAYPVATGGREFRIDPDRFQQQFCHDVDPESAAVMAVLQRPVTERALTDMATKAAWRNTPSWFVYGERDANIPVEAMRHMAERAGSRGTREISGASHAIPVSWPDTVTRSILDAVTHVR</sequence>
<dbReference type="InterPro" id="IPR052897">
    <property type="entry name" value="Sec-Metab_Biosynth_Hydrolase"/>
</dbReference>
<gene>
    <name evidence="2" type="ORF">FDA94_05625</name>
</gene>
<dbReference type="OrthoDB" id="9814966at2"/>
<name>A0A4U3MQV5_9ACTN</name>
<dbReference type="Gene3D" id="3.40.50.1820">
    <property type="entry name" value="alpha/beta hydrolase"/>
    <property type="match status" value="1"/>
</dbReference>
<evidence type="ECO:0000313" key="3">
    <source>
        <dbReference type="Proteomes" id="UP000308705"/>
    </source>
</evidence>
<dbReference type="PANTHER" id="PTHR37017:SF11">
    <property type="entry name" value="ESTERASE_LIPASE_THIOESTERASE DOMAIN-CONTAINING PROTEIN"/>
    <property type="match status" value="1"/>
</dbReference>
<dbReference type="EMBL" id="SZQA01000003">
    <property type="protein sequence ID" value="TKK90476.1"/>
    <property type="molecule type" value="Genomic_DNA"/>
</dbReference>
<keyword evidence="2" id="KW-0378">Hydrolase</keyword>
<dbReference type="InterPro" id="IPR029058">
    <property type="entry name" value="AB_hydrolase_fold"/>
</dbReference>
<evidence type="ECO:0000313" key="2">
    <source>
        <dbReference type="EMBL" id="TKK90476.1"/>
    </source>
</evidence>
<organism evidence="2 3">
    <name type="scientific">Herbidospora galbida</name>
    <dbReference type="NCBI Taxonomy" id="2575442"/>
    <lineage>
        <taxon>Bacteria</taxon>
        <taxon>Bacillati</taxon>
        <taxon>Actinomycetota</taxon>
        <taxon>Actinomycetes</taxon>
        <taxon>Streptosporangiales</taxon>
        <taxon>Streptosporangiaceae</taxon>
        <taxon>Herbidospora</taxon>
    </lineage>
</organism>
<dbReference type="Proteomes" id="UP000308705">
    <property type="component" value="Unassembled WGS sequence"/>
</dbReference>
<dbReference type="RefSeq" id="WP_137245946.1">
    <property type="nucleotide sequence ID" value="NZ_SZQA01000003.1"/>
</dbReference>
<reference evidence="2 3" key="1">
    <citation type="submission" date="2019-04" db="EMBL/GenBank/DDBJ databases">
        <title>Herbidospora sp. NEAU-GS14.nov., a novel actinomycete isolated from soil.</title>
        <authorList>
            <person name="Han L."/>
        </authorList>
    </citation>
    <scope>NUCLEOTIDE SEQUENCE [LARGE SCALE GENOMIC DNA]</scope>
    <source>
        <strain evidence="2 3">NEAU-GS14</strain>
    </source>
</reference>
<dbReference type="InterPro" id="IPR000073">
    <property type="entry name" value="AB_hydrolase_1"/>
</dbReference>
<dbReference type="Pfam" id="PF12697">
    <property type="entry name" value="Abhydrolase_6"/>
    <property type="match status" value="1"/>
</dbReference>
<proteinExistence type="predicted"/>
<keyword evidence="3" id="KW-1185">Reference proteome</keyword>